<gene>
    <name evidence="1" type="ORF">S01H4_15819</name>
</gene>
<protein>
    <submittedName>
        <fullName evidence="1">Uncharacterized protein</fullName>
    </submittedName>
</protein>
<proteinExistence type="predicted"/>
<comment type="caution">
    <text evidence="1">The sequence shown here is derived from an EMBL/GenBank/DDBJ whole genome shotgun (WGS) entry which is preliminary data.</text>
</comment>
<dbReference type="EMBL" id="BART01006935">
    <property type="protein sequence ID" value="GAG71737.1"/>
    <property type="molecule type" value="Genomic_DNA"/>
</dbReference>
<dbReference type="AlphaFoldDB" id="X1AQW7"/>
<reference evidence="1" key="1">
    <citation type="journal article" date="2014" name="Front. Microbiol.">
        <title>High frequency of phylogenetically diverse reductive dehalogenase-homologous genes in deep subseafloor sedimentary metagenomes.</title>
        <authorList>
            <person name="Kawai M."/>
            <person name="Futagami T."/>
            <person name="Toyoda A."/>
            <person name="Takaki Y."/>
            <person name="Nishi S."/>
            <person name="Hori S."/>
            <person name="Arai W."/>
            <person name="Tsubouchi T."/>
            <person name="Morono Y."/>
            <person name="Uchiyama I."/>
            <person name="Ito T."/>
            <person name="Fujiyama A."/>
            <person name="Inagaki F."/>
            <person name="Takami H."/>
        </authorList>
    </citation>
    <scope>NUCLEOTIDE SEQUENCE</scope>
    <source>
        <strain evidence="1">Expedition CK06-06</strain>
    </source>
</reference>
<sequence>MVKVTKAVVVESDYMSNEDVKEELEKTKEVYAFFTDLLLEHEFEEESLDTLKEIKNRVDCLYCILQGVNLK</sequence>
<organism evidence="1">
    <name type="scientific">marine sediment metagenome</name>
    <dbReference type="NCBI Taxonomy" id="412755"/>
    <lineage>
        <taxon>unclassified sequences</taxon>
        <taxon>metagenomes</taxon>
        <taxon>ecological metagenomes</taxon>
    </lineage>
</organism>
<accession>X1AQW7</accession>
<name>X1AQW7_9ZZZZ</name>
<evidence type="ECO:0000313" key="1">
    <source>
        <dbReference type="EMBL" id="GAG71737.1"/>
    </source>
</evidence>